<reference evidence="1 2" key="1">
    <citation type="submission" date="2021-06" db="EMBL/GenBank/DDBJ databases">
        <authorList>
            <person name="Kallberg Y."/>
            <person name="Tangrot J."/>
            <person name="Rosling A."/>
        </authorList>
    </citation>
    <scope>NUCLEOTIDE SEQUENCE [LARGE SCALE GENOMIC DNA]</scope>
    <source>
        <strain evidence="1 2">120-4 pot B 10/14</strain>
    </source>
</reference>
<accession>A0ABN7WKS6</accession>
<protein>
    <submittedName>
        <fullName evidence="1">7684_t:CDS:1</fullName>
    </submittedName>
</protein>
<keyword evidence="2" id="KW-1185">Reference proteome</keyword>
<dbReference type="EMBL" id="CAJVQB010049666">
    <property type="protein sequence ID" value="CAG8834574.1"/>
    <property type="molecule type" value="Genomic_DNA"/>
</dbReference>
<feature type="non-terminal residue" evidence="1">
    <location>
        <position position="1"/>
    </location>
</feature>
<name>A0ABN7WKS6_GIGMA</name>
<evidence type="ECO:0000313" key="1">
    <source>
        <dbReference type="EMBL" id="CAG8834574.1"/>
    </source>
</evidence>
<sequence length="68" mass="8234">FDKALEQYNIKFIKQYLTFGSLNLANLKQKIMAIQDEYERLLLFYNEFVEDNKINIENHKVKQYTKAL</sequence>
<comment type="caution">
    <text evidence="1">The sequence shown here is derived from an EMBL/GenBank/DDBJ whole genome shotgun (WGS) entry which is preliminary data.</text>
</comment>
<evidence type="ECO:0000313" key="2">
    <source>
        <dbReference type="Proteomes" id="UP000789901"/>
    </source>
</evidence>
<gene>
    <name evidence="1" type="ORF">GMARGA_LOCUS32128</name>
</gene>
<dbReference type="Proteomes" id="UP000789901">
    <property type="component" value="Unassembled WGS sequence"/>
</dbReference>
<proteinExistence type="predicted"/>
<organism evidence="1 2">
    <name type="scientific">Gigaspora margarita</name>
    <dbReference type="NCBI Taxonomy" id="4874"/>
    <lineage>
        <taxon>Eukaryota</taxon>
        <taxon>Fungi</taxon>
        <taxon>Fungi incertae sedis</taxon>
        <taxon>Mucoromycota</taxon>
        <taxon>Glomeromycotina</taxon>
        <taxon>Glomeromycetes</taxon>
        <taxon>Diversisporales</taxon>
        <taxon>Gigasporaceae</taxon>
        <taxon>Gigaspora</taxon>
    </lineage>
</organism>